<feature type="domain" description="DUF3502" evidence="3">
    <location>
        <begin position="458"/>
        <end position="527"/>
    </location>
</feature>
<evidence type="ECO:0000256" key="2">
    <source>
        <dbReference type="SAM" id="SignalP"/>
    </source>
</evidence>
<gene>
    <name evidence="4" type="ORF">V3851_16905</name>
</gene>
<organism evidence="4 5">
    <name type="scientific">Paenibacillus haidiansis</name>
    <dbReference type="NCBI Taxonomy" id="1574488"/>
    <lineage>
        <taxon>Bacteria</taxon>
        <taxon>Bacillati</taxon>
        <taxon>Bacillota</taxon>
        <taxon>Bacilli</taxon>
        <taxon>Bacillales</taxon>
        <taxon>Paenibacillaceae</taxon>
        <taxon>Paenibacillus</taxon>
    </lineage>
</organism>
<dbReference type="PROSITE" id="PS51257">
    <property type="entry name" value="PROKAR_LIPOPROTEIN"/>
    <property type="match status" value="1"/>
</dbReference>
<evidence type="ECO:0000259" key="3">
    <source>
        <dbReference type="Pfam" id="PF12010"/>
    </source>
</evidence>
<dbReference type="InterPro" id="IPR022627">
    <property type="entry name" value="DUF3502"/>
</dbReference>
<dbReference type="PANTHER" id="PTHR43649:SF17">
    <property type="entry name" value="ABC TRANSPORTER SOLUTE BINDING PROTEIN-SUGAR TRANSPORT"/>
    <property type="match status" value="1"/>
</dbReference>
<accession>A0ABU7VUT5</accession>
<protein>
    <submittedName>
        <fullName evidence="4">ABC transporter substrate-binding protein</fullName>
    </submittedName>
</protein>
<dbReference type="EMBL" id="JAZHPZ010000008">
    <property type="protein sequence ID" value="MEF2967508.1"/>
    <property type="molecule type" value="Genomic_DNA"/>
</dbReference>
<evidence type="ECO:0000256" key="1">
    <source>
        <dbReference type="SAM" id="MobiDB-lite"/>
    </source>
</evidence>
<proteinExistence type="predicted"/>
<dbReference type="PANTHER" id="PTHR43649">
    <property type="entry name" value="ARABINOSE-BINDING PROTEIN-RELATED"/>
    <property type="match status" value="1"/>
</dbReference>
<dbReference type="InterPro" id="IPR050490">
    <property type="entry name" value="Bact_solute-bd_prot1"/>
</dbReference>
<evidence type="ECO:0000313" key="4">
    <source>
        <dbReference type="EMBL" id="MEF2967508.1"/>
    </source>
</evidence>
<comment type="caution">
    <text evidence="4">The sequence shown here is derived from an EMBL/GenBank/DDBJ whole genome shotgun (WGS) entry which is preliminary data.</text>
</comment>
<reference evidence="4 5" key="1">
    <citation type="submission" date="2024-02" db="EMBL/GenBank/DDBJ databases">
        <title>A nitrogen-fixing paenibacillus bacterium.</title>
        <authorList>
            <person name="Zhang W.L."/>
            <person name="Chen S.F."/>
        </authorList>
    </citation>
    <scope>NUCLEOTIDE SEQUENCE [LARGE SCALE GENOMIC DNA]</scope>
    <source>
        <strain evidence="4 5">M1</strain>
    </source>
</reference>
<dbReference type="Proteomes" id="UP001306950">
    <property type="component" value="Unassembled WGS sequence"/>
</dbReference>
<sequence>MKQKNRTFTFLLAMVMALSALLSACGGNGGAGNAPKAEPANTGNNVAVNSADAGESSGGPDISQEVKLKMLMVGGKPADYDEVFGELNKLLKEKINATVETEFLDWADWTQKYPLKFAAGEDFDIAYTANWAFYTDQSRKGGFLELTEDMLQTYMPKTWEAMPEVSWEQAKVDGKLYMVPNNNAEVTDKAVLIREDLRKKYNLEPINSPETYAAYVKTVAANEKGISAFGAKPADGWKWHELDQILLEQQNEWNLVDYSMPLAYKLDDEKGQLFNVYDTPEFKQLLVYYKDLADNKGWSKNIVSNKNDVWQDIKAGKTGSYAQNLGTVAMNMAEMRRDKPEYEAAIVDLTPDQKKIAAISTQNGMAIHATSKNVERSLMLIDLLQNDKEIHDLTMYGIAGKHYEPVGDDKYTAGPNAANYTGFSNWGWNSQLNRTDASYPVEADEMLKQWQSKVYHFPLETFVFDDSKVKNEVANVGNVMLRYAIPLEYGLIPDLDKGQAELIEQLKSAGIDKIQQELQGQIDAFLAAGQ</sequence>
<feature type="signal peptide" evidence="2">
    <location>
        <begin position="1"/>
        <end position="24"/>
    </location>
</feature>
<dbReference type="Pfam" id="PF12010">
    <property type="entry name" value="DUF3502"/>
    <property type="match status" value="1"/>
</dbReference>
<feature type="region of interest" description="Disordered" evidence="1">
    <location>
        <begin position="31"/>
        <end position="60"/>
    </location>
</feature>
<dbReference type="SUPFAM" id="SSF53850">
    <property type="entry name" value="Periplasmic binding protein-like II"/>
    <property type="match status" value="1"/>
</dbReference>
<dbReference type="RefSeq" id="WP_331847727.1">
    <property type="nucleotide sequence ID" value="NZ_JAZHPZ010000008.1"/>
</dbReference>
<dbReference type="Gene3D" id="3.40.190.10">
    <property type="entry name" value="Periplasmic binding protein-like II"/>
    <property type="match status" value="1"/>
</dbReference>
<keyword evidence="5" id="KW-1185">Reference proteome</keyword>
<evidence type="ECO:0000313" key="5">
    <source>
        <dbReference type="Proteomes" id="UP001306950"/>
    </source>
</evidence>
<name>A0ABU7VUT5_9BACL</name>
<keyword evidence="2" id="KW-0732">Signal</keyword>
<feature type="chain" id="PRO_5047063281" evidence="2">
    <location>
        <begin position="25"/>
        <end position="530"/>
    </location>
</feature>